<name>A0A316HSN9_9GAMM</name>
<proteinExistence type="inferred from homology"/>
<protein>
    <submittedName>
        <fullName evidence="8">RNA polymerase sigma-70 factor (ECF subfamily)</fullName>
    </submittedName>
</protein>
<keyword evidence="2" id="KW-0805">Transcription regulation</keyword>
<sequence length="184" mass="20434">MDLAARRTLVGELAMRQLDAAYNLARWLLGNDADAGDAVHDAFVRALQSAHTYAGGNGKAWWLTIVRHCCFARLKEHGRGRRFVAIDQLAAELGEAAAQRVLPNTAADEPEQNAAAAQERARLHRQLRGLPEEYREVLVLREIEELSYREIAQMLSIPIGTVMSRLSRGREKLLQALGANGDRP</sequence>
<dbReference type="InterPro" id="IPR007627">
    <property type="entry name" value="RNA_pol_sigma70_r2"/>
</dbReference>
<feature type="domain" description="RNA polymerase sigma factor 70 region 4 type 2" evidence="7">
    <location>
        <begin position="121"/>
        <end position="173"/>
    </location>
</feature>
<dbReference type="SUPFAM" id="SSF88659">
    <property type="entry name" value="Sigma3 and sigma4 domains of RNA polymerase sigma factors"/>
    <property type="match status" value="1"/>
</dbReference>
<gene>
    <name evidence="8" type="ORF">C7456_11139</name>
</gene>
<dbReference type="InterPro" id="IPR014284">
    <property type="entry name" value="RNA_pol_sigma-70_dom"/>
</dbReference>
<evidence type="ECO:0000313" key="8">
    <source>
        <dbReference type="EMBL" id="PWK84361.1"/>
    </source>
</evidence>
<keyword evidence="9" id="KW-1185">Reference proteome</keyword>
<dbReference type="GO" id="GO:0003677">
    <property type="term" value="F:DNA binding"/>
    <property type="evidence" value="ECO:0007669"/>
    <property type="project" value="UniProtKB-KW"/>
</dbReference>
<dbReference type="EMBL" id="QGHC01000011">
    <property type="protein sequence ID" value="PWK84361.1"/>
    <property type="molecule type" value="Genomic_DNA"/>
</dbReference>
<dbReference type="GO" id="GO:0006352">
    <property type="term" value="P:DNA-templated transcription initiation"/>
    <property type="evidence" value="ECO:0007669"/>
    <property type="project" value="InterPro"/>
</dbReference>
<comment type="caution">
    <text evidence="8">The sequence shown here is derived from an EMBL/GenBank/DDBJ whole genome shotgun (WGS) entry which is preliminary data.</text>
</comment>
<reference evidence="8 9" key="1">
    <citation type="submission" date="2018-05" db="EMBL/GenBank/DDBJ databases">
        <title>Genomic Encyclopedia of Type Strains, Phase IV (KMG-IV): sequencing the most valuable type-strain genomes for metagenomic binning, comparative biology and taxonomic classification.</title>
        <authorList>
            <person name="Goeker M."/>
        </authorList>
    </citation>
    <scope>NUCLEOTIDE SEQUENCE [LARGE SCALE GENOMIC DNA]</scope>
    <source>
        <strain evidence="8 9">DSM 14263</strain>
    </source>
</reference>
<keyword evidence="5" id="KW-0804">Transcription</keyword>
<dbReference type="Proteomes" id="UP000245812">
    <property type="component" value="Unassembled WGS sequence"/>
</dbReference>
<dbReference type="InterPro" id="IPR013324">
    <property type="entry name" value="RNA_pol_sigma_r3/r4-like"/>
</dbReference>
<dbReference type="InterPro" id="IPR036388">
    <property type="entry name" value="WH-like_DNA-bd_sf"/>
</dbReference>
<dbReference type="GO" id="GO:0016987">
    <property type="term" value="F:sigma factor activity"/>
    <property type="evidence" value="ECO:0007669"/>
    <property type="project" value="UniProtKB-KW"/>
</dbReference>
<keyword evidence="3" id="KW-0731">Sigma factor</keyword>
<dbReference type="Gene3D" id="1.10.1740.10">
    <property type="match status" value="1"/>
</dbReference>
<dbReference type="Gene3D" id="1.10.10.10">
    <property type="entry name" value="Winged helix-like DNA-binding domain superfamily/Winged helix DNA-binding domain"/>
    <property type="match status" value="1"/>
</dbReference>
<keyword evidence="4" id="KW-0238">DNA-binding</keyword>
<dbReference type="InterPro" id="IPR013249">
    <property type="entry name" value="RNA_pol_sigma70_r4_t2"/>
</dbReference>
<evidence type="ECO:0000256" key="4">
    <source>
        <dbReference type="ARBA" id="ARBA00023125"/>
    </source>
</evidence>
<dbReference type="Pfam" id="PF08281">
    <property type="entry name" value="Sigma70_r4_2"/>
    <property type="match status" value="1"/>
</dbReference>
<accession>A0A316HSN9</accession>
<dbReference type="Pfam" id="PF04542">
    <property type="entry name" value="Sigma70_r2"/>
    <property type="match status" value="1"/>
</dbReference>
<evidence type="ECO:0000259" key="7">
    <source>
        <dbReference type="Pfam" id="PF08281"/>
    </source>
</evidence>
<evidence type="ECO:0000256" key="1">
    <source>
        <dbReference type="ARBA" id="ARBA00010641"/>
    </source>
</evidence>
<dbReference type="SUPFAM" id="SSF88946">
    <property type="entry name" value="Sigma2 domain of RNA polymerase sigma factors"/>
    <property type="match status" value="1"/>
</dbReference>
<dbReference type="CDD" id="cd06171">
    <property type="entry name" value="Sigma70_r4"/>
    <property type="match status" value="1"/>
</dbReference>
<evidence type="ECO:0000256" key="5">
    <source>
        <dbReference type="ARBA" id="ARBA00023163"/>
    </source>
</evidence>
<evidence type="ECO:0000259" key="6">
    <source>
        <dbReference type="Pfam" id="PF04542"/>
    </source>
</evidence>
<dbReference type="InterPro" id="IPR039425">
    <property type="entry name" value="RNA_pol_sigma-70-like"/>
</dbReference>
<dbReference type="PANTHER" id="PTHR43133:SF8">
    <property type="entry name" value="RNA POLYMERASE SIGMA FACTOR HI_1459-RELATED"/>
    <property type="match status" value="1"/>
</dbReference>
<feature type="domain" description="RNA polymerase sigma-70 region 2" evidence="6">
    <location>
        <begin position="16"/>
        <end position="79"/>
    </location>
</feature>
<evidence type="ECO:0000256" key="2">
    <source>
        <dbReference type="ARBA" id="ARBA00023015"/>
    </source>
</evidence>
<dbReference type="AlphaFoldDB" id="A0A316HSN9"/>
<evidence type="ECO:0000313" key="9">
    <source>
        <dbReference type="Proteomes" id="UP000245812"/>
    </source>
</evidence>
<evidence type="ECO:0000256" key="3">
    <source>
        <dbReference type="ARBA" id="ARBA00023082"/>
    </source>
</evidence>
<dbReference type="PANTHER" id="PTHR43133">
    <property type="entry name" value="RNA POLYMERASE ECF-TYPE SIGMA FACTO"/>
    <property type="match status" value="1"/>
</dbReference>
<dbReference type="InterPro" id="IPR013325">
    <property type="entry name" value="RNA_pol_sigma_r2"/>
</dbReference>
<comment type="similarity">
    <text evidence="1">Belongs to the sigma-70 factor family. ECF subfamily.</text>
</comment>
<organism evidence="8 9">
    <name type="scientific">Fulvimonas soli</name>
    <dbReference type="NCBI Taxonomy" id="155197"/>
    <lineage>
        <taxon>Bacteria</taxon>
        <taxon>Pseudomonadati</taxon>
        <taxon>Pseudomonadota</taxon>
        <taxon>Gammaproteobacteria</taxon>
        <taxon>Lysobacterales</taxon>
        <taxon>Rhodanobacteraceae</taxon>
        <taxon>Fulvimonas</taxon>
    </lineage>
</organism>
<dbReference type="NCBIfam" id="TIGR02937">
    <property type="entry name" value="sigma70-ECF"/>
    <property type="match status" value="1"/>
</dbReference>